<name>A0ABR3JYH6_9AGAR</name>
<dbReference type="EMBL" id="JASNQZ010000001">
    <property type="protein sequence ID" value="KAL0960591.1"/>
    <property type="molecule type" value="Genomic_DNA"/>
</dbReference>
<comment type="similarity">
    <text evidence="1">Belongs to the lysine N-acyltransferase MbtK family.</text>
</comment>
<organism evidence="3 4">
    <name type="scientific">Hohenbuehelia grisea</name>
    <dbReference type="NCBI Taxonomy" id="104357"/>
    <lineage>
        <taxon>Eukaryota</taxon>
        <taxon>Fungi</taxon>
        <taxon>Dikarya</taxon>
        <taxon>Basidiomycota</taxon>
        <taxon>Agaricomycotina</taxon>
        <taxon>Agaricomycetes</taxon>
        <taxon>Agaricomycetidae</taxon>
        <taxon>Agaricales</taxon>
        <taxon>Pleurotineae</taxon>
        <taxon>Pleurotaceae</taxon>
        <taxon>Hohenbuehelia</taxon>
    </lineage>
</organism>
<keyword evidence="4" id="KW-1185">Reference proteome</keyword>
<proteinExistence type="inferred from homology"/>
<comment type="caution">
    <text evidence="3">The sequence shown here is derived from an EMBL/GenBank/DDBJ whole genome shotgun (WGS) entry which is preliminary data.</text>
</comment>
<evidence type="ECO:0000313" key="3">
    <source>
        <dbReference type="EMBL" id="KAL0960591.1"/>
    </source>
</evidence>
<reference evidence="4" key="1">
    <citation type="submission" date="2024-06" db="EMBL/GenBank/DDBJ databases">
        <title>Multi-omics analyses provide insights into the biosynthesis of the anticancer antibiotic pleurotin in Hohenbuehelia grisea.</title>
        <authorList>
            <person name="Weaver J.A."/>
            <person name="Alberti F."/>
        </authorList>
    </citation>
    <scope>NUCLEOTIDE SEQUENCE [LARGE SCALE GENOMIC DNA]</scope>
    <source>
        <strain evidence="4">T-177</strain>
    </source>
</reference>
<dbReference type="PANTHER" id="PTHR31438">
    <property type="entry name" value="LYSINE N-ACYLTRANSFERASE C17G9.06C-RELATED"/>
    <property type="match status" value="1"/>
</dbReference>
<feature type="domain" description="Acyltransferase MbtK/IucB-like conserved" evidence="2">
    <location>
        <begin position="294"/>
        <end position="342"/>
    </location>
</feature>
<accession>A0ABR3JYH6</accession>
<dbReference type="SMART" id="SM01006">
    <property type="entry name" value="AlcB"/>
    <property type="match status" value="1"/>
</dbReference>
<dbReference type="Proteomes" id="UP001556367">
    <property type="component" value="Unassembled WGS sequence"/>
</dbReference>
<dbReference type="InterPro" id="IPR019432">
    <property type="entry name" value="Acyltransferase_MbtK/IucB-like"/>
</dbReference>
<protein>
    <recommendedName>
        <fullName evidence="2">Acyltransferase MbtK/IucB-like conserved domain-containing protein</fullName>
    </recommendedName>
</protein>
<gene>
    <name evidence="3" type="ORF">HGRIS_005625</name>
</gene>
<dbReference type="SUPFAM" id="SSF55729">
    <property type="entry name" value="Acyl-CoA N-acyltransferases (Nat)"/>
    <property type="match status" value="1"/>
</dbReference>
<dbReference type="Pfam" id="PF13523">
    <property type="entry name" value="Acetyltransf_8"/>
    <property type="match status" value="1"/>
</dbReference>
<dbReference type="PANTHER" id="PTHR31438:SF1">
    <property type="entry name" value="LYSINE N-ACYLTRANSFERASE C17G9.06C-RELATED"/>
    <property type="match status" value="1"/>
</dbReference>
<dbReference type="Gene3D" id="3.40.630.30">
    <property type="match status" value="1"/>
</dbReference>
<sequence>MNATATRRLLALQQTLVSGVNAGQTQASGKNRLSPSISQASEAQSCVLFLPNGGALKMAGFNGDLCGIAGEKEDEQHLITLDDIPLGVYKARSDMPPVALVLSSIGTPFQDKSCHVPTYPILEIGPPRQGSGISTIDLWNIIYFLFTLHHSQEQLPIVFSDNLINRSELIEYALSSGLGRPQPQPAVHSAASSLANPDVIFLTRMAFWQGAGMIGFHGHGWLSPIFDPSSASTPCSLPRSHYAFPYTPAFTRNDLVIAAHPLRPPKPQPGELLYKRYCPSIGKTLAFRYLCLDDTAERSFGHVEAFHRWHNSPRVNSGWGERGSLEQHRVYLAKVLADPAVLPVMMSWDGELMGYAEFVWVKENHMATYLGGGEGGTQARDWDRGIHVLAGEDKFKGRTFSAAWLRSAIHFAFLADPRTERVMGEPKIDNGAILDTCMNAGSHVQTVFDFPYKRSALVLTSRERFFKLDLL</sequence>
<evidence type="ECO:0000313" key="4">
    <source>
        <dbReference type="Proteomes" id="UP001556367"/>
    </source>
</evidence>
<evidence type="ECO:0000256" key="1">
    <source>
        <dbReference type="ARBA" id="ARBA00009893"/>
    </source>
</evidence>
<dbReference type="InterPro" id="IPR016181">
    <property type="entry name" value="Acyl_CoA_acyltransferase"/>
</dbReference>
<evidence type="ECO:0000259" key="2">
    <source>
        <dbReference type="SMART" id="SM01006"/>
    </source>
</evidence>